<evidence type="ECO:0000256" key="1">
    <source>
        <dbReference type="SAM" id="Phobius"/>
    </source>
</evidence>
<dbReference type="Proteomes" id="UP001501692">
    <property type="component" value="Unassembled WGS sequence"/>
</dbReference>
<keyword evidence="3" id="KW-1185">Reference proteome</keyword>
<keyword evidence="1" id="KW-0812">Transmembrane</keyword>
<feature type="transmembrane region" description="Helical" evidence="1">
    <location>
        <begin position="7"/>
        <end position="25"/>
    </location>
</feature>
<sequence length="294" mass="34458">MRFFLRNVFLFLSIPTAILIIFFSYTTHISKSYKLKENITILISGDSHVTSAIDDKDMNIPNIQNIGKPAESIYFSYYKIKHLLETNPNIKTIYFGLSYHNITDFADIFTKGKRSFFYAPPYFYVLPLKEKLRSFKWNSNNESVYIKNIINSGIESIKFMPSYIGEGFSNNSLLELSKSKADFRIKEQYFEGGKLRDFSSLNLHYLEMIIKLLDEEKVELFILNIPLADYYKSKIPKEYIIKYDEIIKEYDLEVIDFSELELGDPKYFLPDGDHVNAKGANFITQEFKRILLLK</sequence>
<dbReference type="InterPro" id="IPR036514">
    <property type="entry name" value="SGNH_hydro_sf"/>
</dbReference>
<name>A0ABP9HLA7_9FLAO</name>
<evidence type="ECO:0008006" key="4">
    <source>
        <dbReference type="Google" id="ProtNLM"/>
    </source>
</evidence>
<keyword evidence="1" id="KW-0472">Membrane</keyword>
<gene>
    <name evidence="2" type="ORF">GCM10023315_24530</name>
</gene>
<comment type="caution">
    <text evidence="2">The sequence shown here is derived from an EMBL/GenBank/DDBJ whole genome shotgun (WGS) entry which is preliminary data.</text>
</comment>
<organism evidence="2 3">
    <name type="scientific">Algibacter aquimarinus</name>
    <dbReference type="NCBI Taxonomy" id="1136748"/>
    <lineage>
        <taxon>Bacteria</taxon>
        <taxon>Pseudomonadati</taxon>
        <taxon>Bacteroidota</taxon>
        <taxon>Flavobacteriia</taxon>
        <taxon>Flavobacteriales</taxon>
        <taxon>Flavobacteriaceae</taxon>
        <taxon>Algibacter</taxon>
    </lineage>
</organism>
<dbReference type="EMBL" id="BAABJK010000008">
    <property type="protein sequence ID" value="GAA4973231.1"/>
    <property type="molecule type" value="Genomic_DNA"/>
</dbReference>
<evidence type="ECO:0000313" key="2">
    <source>
        <dbReference type="EMBL" id="GAA4973231.1"/>
    </source>
</evidence>
<accession>A0ABP9HLA7</accession>
<proteinExistence type="predicted"/>
<reference evidence="3" key="1">
    <citation type="journal article" date="2019" name="Int. J. Syst. Evol. Microbiol.">
        <title>The Global Catalogue of Microorganisms (GCM) 10K type strain sequencing project: providing services to taxonomists for standard genome sequencing and annotation.</title>
        <authorList>
            <consortium name="The Broad Institute Genomics Platform"/>
            <consortium name="The Broad Institute Genome Sequencing Center for Infectious Disease"/>
            <person name="Wu L."/>
            <person name="Ma J."/>
        </authorList>
    </citation>
    <scope>NUCLEOTIDE SEQUENCE [LARGE SCALE GENOMIC DNA]</scope>
    <source>
        <strain evidence="3">JCM 18287</strain>
    </source>
</reference>
<keyword evidence="1" id="KW-1133">Transmembrane helix</keyword>
<dbReference type="SUPFAM" id="SSF52266">
    <property type="entry name" value="SGNH hydrolase"/>
    <property type="match status" value="1"/>
</dbReference>
<protein>
    <recommendedName>
        <fullName evidence="4">SGNH/GDSL hydrolase family protein</fullName>
    </recommendedName>
</protein>
<evidence type="ECO:0000313" key="3">
    <source>
        <dbReference type="Proteomes" id="UP001501692"/>
    </source>
</evidence>
<dbReference type="RefSeq" id="WP_345169112.1">
    <property type="nucleotide sequence ID" value="NZ_BAABJK010000008.1"/>
</dbReference>
<dbReference type="Gene3D" id="3.40.50.1110">
    <property type="entry name" value="SGNH hydrolase"/>
    <property type="match status" value="1"/>
</dbReference>